<keyword evidence="1" id="KW-0812">Transmembrane</keyword>
<feature type="chain" id="PRO_5045928228" description="PEP-CTERM sorting domain-containing protein" evidence="2">
    <location>
        <begin position="23"/>
        <end position="266"/>
    </location>
</feature>
<reference evidence="4" key="1">
    <citation type="journal article" date="2019" name="Int. J. Syst. Evol. Microbiol.">
        <title>The Global Catalogue of Microorganisms (GCM) 10K type strain sequencing project: providing services to taxonomists for standard genome sequencing and annotation.</title>
        <authorList>
            <consortium name="The Broad Institute Genomics Platform"/>
            <consortium name="The Broad Institute Genome Sequencing Center for Infectious Disease"/>
            <person name="Wu L."/>
            <person name="Ma J."/>
        </authorList>
    </citation>
    <scope>NUCLEOTIDE SEQUENCE [LARGE SCALE GENOMIC DNA]</scope>
    <source>
        <strain evidence="4">CGMCC 4.5798</strain>
    </source>
</reference>
<gene>
    <name evidence="3" type="ORF">ACFPO9_09290</name>
</gene>
<evidence type="ECO:0008006" key="5">
    <source>
        <dbReference type="Google" id="ProtNLM"/>
    </source>
</evidence>
<dbReference type="EMBL" id="JBHSMZ010000006">
    <property type="protein sequence ID" value="MFC5548705.1"/>
    <property type="molecule type" value="Genomic_DNA"/>
</dbReference>
<dbReference type="Proteomes" id="UP001596086">
    <property type="component" value="Unassembled WGS sequence"/>
</dbReference>
<proteinExistence type="predicted"/>
<comment type="caution">
    <text evidence="3">The sequence shown here is derived from an EMBL/GenBank/DDBJ whole genome shotgun (WGS) entry which is preliminary data.</text>
</comment>
<keyword evidence="4" id="KW-1185">Reference proteome</keyword>
<evidence type="ECO:0000256" key="1">
    <source>
        <dbReference type="SAM" id="Phobius"/>
    </source>
</evidence>
<organism evidence="3 4">
    <name type="scientific">Massilia aerilata</name>
    <dbReference type="NCBI Taxonomy" id="453817"/>
    <lineage>
        <taxon>Bacteria</taxon>
        <taxon>Pseudomonadati</taxon>
        <taxon>Pseudomonadota</taxon>
        <taxon>Betaproteobacteria</taxon>
        <taxon>Burkholderiales</taxon>
        <taxon>Oxalobacteraceae</taxon>
        <taxon>Telluria group</taxon>
        <taxon>Massilia</taxon>
    </lineage>
</organism>
<sequence>MKKTLKFVLGAIALFAAMSARAGGISDTGVNAYWGSDSHGYGDVIGGSTYDIQGATITRVGNVLTIAIATSFAGHAGMDANITQNGIGYGDLFLAQTWNPFGTDANHVNDNDNNGTLWSYGFALDNRYSNTGGSFTLYQLNGKTNDANVIDSEKFMSCSLGSACYYRNGQATAVNTSKYNTNVKNTGMTGNWTVTANKEIKFTLTLASTSDLLKYSSLAMHWGETCQNDVIEGQVSLVPVPGVLPLTGLGLVMLGLSRRRRRVQAA</sequence>
<keyword evidence="2" id="KW-0732">Signal</keyword>
<feature type="signal peptide" evidence="2">
    <location>
        <begin position="1"/>
        <end position="22"/>
    </location>
</feature>
<keyword evidence="1" id="KW-0472">Membrane</keyword>
<evidence type="ECO:0000256" key="2">
    <source>
        <dbReference type="SAM" id="SignalP"/>
    </source>
</evidence>
<feature type="transmembrane region" description="Helical" evidence="1">
    <location>
        <begin position="236"/>
        <end position="256"/>
    </location>
</feature>
<keyword evidence="1" id="KW-1133">Transmembrane helix</keyword>
<evidence type="ECO:0000313" key="3">
    <source>
        <dbReference type="EMBL" id="MFC5548705.1"/>
    </source>
</evidence>
<protein>
    <recommendedName>
        <fullName evidence="5">PEP-CTERM sorting domain-containing protein</fullName>
    </recommendedName>
</protein>
<dbReference type="RefSeq" id="WP_379769790.1">
    <property type="nucleotide sequence ID" value="NZ_JBHSMZ010000006.1"/>
</dbReference>
<name>A0ABW0RYG8_9BURK</name>
<evidence type="ECO:0000313" key="4">
    <source>
        <dbReference type="Proteomes" id="UP001596086"/>
    </source>
</evidence>
<accession>A0ABW0RYG8</accession>